<comment type="subunit">
    <text evidence="9">Homodimer.</text>
</comment>
<dbReference type="GO" id="GO:0005524">
    <property type="term" value="F:ATP binding"/>
    <property type="evidence" value="ECO:0007669"/>
    <property type="project" value="UniProtKB-UniRule"/>
</dbReference>
<dbReference type="PANTHER" id="PTHR43210">
    <property type="entry name" value="DETHIOBIOTIN SYNTHETASE"/>
    <property type="match status" value="1"/>
</dbReference>
<keyword evidence="3 9" id="KW-0479">Metal-binding</keyword>
<dbReference type="HOGENOM" id="CLU_072551_2_0_7"/>
<dbReference type="GO" id="GO:0009102">
    <property type="term" value="P:biotin biosynthetic process"/>
    <property type="evidence" value="ECO:0007669"/>
    <property type="project" value="UniProtKB-UniRule"/>
</dbReference>
<feature type="binding site" evidence="9">
    <location>
        <begin position="93"/>
        <end position="96"/>
    </location>
    <ligand>
        <name>ATP</name>
        <dbReference type="ChEBI" id="CHEBI:30616"/>
    </ligand>
</feature>
<comment type="function">
    <text evidence="9">Catalyzes a mechanistically unusual reaction, the ATP-dependent insertion of CO2 between the N7 and N8 nitrogen atoms of 7,8-diaminopelargonic acid (DAPA, also called 7,8-diammoniononanoate) to form a ureido ring.</text>
</comment>
<protein>
    <recommendedName>
        <fullName evidence="9">ATP-dependent dethiobiotin synthetase BioD</fullName>
        <ecNumber evidence="9">6.3.3.3</ecNumber>
    </recommendedName>
    <alternativeName>
        <fullName evidence="9">DTB synthetase</fullName>
        <shortName evidence="9">DTBS</shortName>
    </alternativeName>
    <alternativeName>
        <fullName evidence="9">Dethiobiotin synthase</fullName>
    </alternativeName>
</protein>
<comment type="pathway">
    <text evidence="9">Cofactor biosynthesis; biotin biosynthesis; biotin from 7,8-diaminononanoate: step 1/2.</text>
</comment>
<dbReference type="CDD" id="cd03109">
    <property type="entry name" value="DTBS"/>
    <property type="match status" value="1"/>
</dbReference>
<feature type="binding site" evidence="9">
    <location>
        <position position="40"/>
    </location>
    <ligand>
        <name>Mg(2+)</name>
        <dbReference type="ChEBI" id="CHEBI:18420"/>
    </ligand>
</feature>
<keyword evidence="2 9" id="KW-0436">Ligase</keyword>
<dbReference type="RefSeq" id="WP_013022964.1">
    <property type="nucleotide sequence ID" value="NC_013949.1"/>
</dbReference>
<feature type="binding site" evidence="9">
    <location>
        <position position="93"/>
    </location>
    <ligand>
        <name>Mg(2+)</name>
        <dbReference type="ChEBI" id="CHEBI:18420"/>
    </ligand>
</feature>
<evidence type="ECO:0000313" key="11">
    <source>
        <dbReference type="Proteomes" id="UP000001522"/>
    </source>
</evidence>
<feature type="binding site" evidence="9">
    <location>
        <position position="40"/>
    </location>
    <ligand>
        <name>ATP</name>
        <dbReference type="ChEBI" id="CHEBI:30616"/>
    </ligand>
</feature>
<keyword evidence="5 9" id="KW-0093">Biotin biosynthesis</keyword>
<dbReference type="STRING" id="679897.HMU06200"/>
<evidence type="ECO:0000256" key="3">
    <source>
        <dbReference type="ARBA" id="ARBA00022723"/>
    </source>
</evidence>
<evidence type="ECO:0000256" key="9">
    <source>
        <dbReference type="HAMAP-Rule" id="MF_00336"/>
    </source>
</evidence>
<dbReference type="PANTHER" id="PTHR43210:SF2">
    <property type="entry name" value="ATP-DEPENDENT DETHIOBIOTIN SYNTHETASE BIOD 2"/>
    <property type="match status" value="1"/>
</dbReference>
<evidence type="ECO:0000256" key="7">
    <source>
        <dbReference type="ARBA" id="ARBA00022842"/>
    </source>
</evidence>
<feature type="binding site" evidence="9">
    <location>
        <position position="15"/>
    </location>
    <ligand>
        <name>Mg(2+)</name>
        <dbReference type="ChEBI" id="CHEBI:18420"/>
    </ligand>
</feature>
<dbReference type="Proteomes" id="UP000001522">
    <property type="component" value="Chromosome"/>
</dbReference>
<dbReference type="HAMAP" id="MF_00336">
    <property type="entry name" value="BioD"/>
    <property type="match status" value="1"/>
</dbReference>
<dbReference type="GO" id="GO:0000287">
    <property type="term" value="F:magnesium ion binding"/>
    <property type="evidence" value="ECO:0007669"/>
    <property type="project" value="UniProtKB-UniRule"/>
</dbReference>
<dbReference type="EMBL" id="FN555004">
    <property type="protein sequence ID" value="CBG39881.1"/>
    <property type="molecule type" value="Genomic_DNA"/>
</dbReference>
<dbReference type="eggNOG" id="COG0132">
    <property type="taxonomic scope" value="Bacteria"/>
</dbReference>
<evidence type="ECO:0000313" key="10">
    <source>
        <dbReference type="EMBL" id="CBG39881.1"/>
    </source>
</evidence>
<accession>D3UHA9</accession>
<evidence type="ECO:0000256" key="6">
    <source>
        <dbReference type="ARBA" id="ARBA00022840"/>
    </source>
</evidence>
<evidence type="ECO:0000256" key="4">
    <source>
        <dbReference type="ARBA" id="ARBA00022741"/>
    </source>
</evidence>
<comment type="subcellular location">
    <subcellularLocation>
        <location evidence="9">Cytoplasm</location>
    </subcellularLocation>
</comment>
<keyword evidence="11" id="KW-1185">Reference proteome</keyword>
<proteinExistence type="inferred from homology"/>
<dbReference type="InterPro" id="IPR004472">
    <property type="entry name" value="DTB_synth_BioD"/>
</dbReference>
<dbReference type="KEGG" id="hms:HMU06200"/>
<dbReference type="Gene3D" id="3.40.50.300">
    <property type="entry name" value="P-loop containing nucleotide triphosphate hydrolases"/>
    <property type="match status" value="1"/>
</dbReference>
<dbReference type="GO" id="GO:0004141">
    <property type="term" value="F:dethiobiotin synthase activity"/>
    <property type="evidence" value="ECO:0007669"/>
    <property type="project" value="UniProtKB-UniRule"/>
</dbReference>
<dbReference type="EC" id="6.3.3.3" evidence="9"/>
<dbReference type="GO" id="GO:0005829">
    <property type="term" value="C:cytosol"/>
    <property type="evidence" value="ECO:0007669"/>
    <property type="project" value="TreeGrafter"/>
</dbReference>
<name>D3UHA9_HELM1</name>
<keyword evidence="1 9" id="KW-0963">Cytoplasm</keyword>
<evidence type="ECO:0000256" key="5">
    <source>
        <dbReference type="ARBA" id="ARBA00022756"/>
    </source>
</evidence>
<sequence length="203" mass="22898">MQICISGIHTNTGKTHASAMLCKILKYDYYKLIQAGNPKDSQKILQFSPQTTIHKEGYFLKTPASPHIGKQKENAKYHGLSLPIPSAKNLIIETPGGLFCPLDEQNFVIDFLAHHKLPTFLVGKYYLGAISHLFLSLEALQKRKIQILGILLCGEEDLSISSFVRAHTNLPLLHLPFFDRENFAIAQEIFHAQFKPLIHLHSL</sequence>
<keyword evidence="7 9" id="KW-0460">Magnesium</keyword>
<comment type="catalytic activity">
    <reaction evidence="8">
        <text>(7R,8S)-8-amino-7-(carboxyamino)nonanoate + ATP = (4R,5S)-dethiobiotin + ADP + phosphate + H(+)</text>
        <dbReference type="Rhea" id="RHEA:63684"/>
        <dbReference type="ChEBI" id="CHEBI:15378"/>
        <dbReference type="ChEBI" id="CHEBI:30616"/>
        <dbReference type="ChEBI" id="CHEBI:43474"/>
        <dbReference type="ChEBI" id="CHEBI:149470"/>
        <dbReference type="ChEBI" id="CHEBI:149473"/>
        <dbReference type="ChEBI" id="CHEBI:456216"/>
    </reaction>
</comment>
<evidence type="ECO:0000256" key="2">
    <source>
        <dbReference type="ARBA" id="ARBA00022598"/>
    </source>
</evidence>
<organism evidence="10 11">
    <name type="scientific">Helicobacter mustelae (strain ATCC 43772 / CCUG 25715 / CIP 103759 / LMG 18044 / NCTC 12198 / R85-136P)</name>
    <name type="common">Campylobacter mustelae</name>
    <dbReference type="NCBI Taxonomy" id="679897"/>
    <lineage>
        <taxon>Bacteria</taxon>
        <taxon>Pseudomonadati</taxon>
        <taxon>Campylobacterota</taxon>
        <taxon>Epsilonproteobacteria</taxon>
        <taxon>Campylobacterales</taxon>
        <taxon>Helicobacteraceae</taxon>
        <taxon>Helicobacter</taxon>
    </lineage>
</organism>
<comment type="similarity">
    <text evidence="9">Belongs to the dethiobiotin synthetase family.</text>
</comment>
<dbReference type="Pfam" id="PF13500">
    <property type="entry name" value="AAA_26"/>
    <property type="match status" value="1"/>
</dbReference>
<keyword evidence="4 9" id="KW-0547">Nucleotide-binding</keyword>
<gene>
    <name evidence="9 10" type="primary">bioD</name>
    <name evidence="10" type="ordered locus">HMU06200</name>
</gene>
<dbReference type="AlphaFoldDB" id="D3UHA9"/>
<comment type="cofactor">
    <cofactor evidence="9">
        <name>Mg(2+)</name>
        <dbReference type="ChEBI" id="CHEBI:18420"/>
    </cofactor>
</comment>
<dbReference type="UniPathway" id="UPA00078">
    <property type="reaction ID" value="UER00161"/>
</dbReference>
<evidence type="ECO:0000256" key="8">
    <source>
        <dbReference type="ARBA" id="ARBA00047386"/>
    </source>
</evidence>
<evidence type="ECO:0000256" key="1">
    <source>
        <dbReference type="ARBA" id="ARBA00022490"/>
    </source>
</evidence>
<comment type="catalytic activity">
    <reaction evidence="9">
        <text>(7R,8S)-7,8-diammoniononanoate + CO2 + ATP = (4R,5S)-dethiobiotin + ADP + phosphate + 3 H(+)</text>
        <dbReference type="Rhea" id="RHEA:15805"/>
        <dbReference type="ChEBI" id="CHEBI:15378"/>
        <dbReference type="ChEBI" id="CHEBI:16526"/>
        <dbReference type="ChEBI" id="CHEBI:30616"/>
        <dbReference type="ChEBI" id="CHEBI:43474"/>
        <dbReference type="ChEBI" id="CHEBI:149469"/>
        <dbReference type="ChEBI" id="CHEBI:149473"/>
        <dbReference type="ChEBI" id="CHEBI:456216"/>
        <dbReference type="EC" id="6.3.3.3"/>
    </reaction>
</comment>
<feature type="active site" evidence="9">
    <location>
        <position position="31"/>
    </location>
</feature>
<dbReference type="InterPro" id="IPR027417">
    <property type="entry name" value="P-loop_NTPase"/>
</dbReference>
<dbReference type="SUPFAM" id="SSF52540">
    <property type="entry name" value="P-loop containing nucleoside triphosphate hydrolases"/>
    <property type="match status" value="1"/>
</dbReference>
<reference evidence="10 11" key="1">
    <citation type="journal article" date="2010" name="BMC Genomics">
        <title>Comparative genomics and proteomics of Helicobacter mustelae, an ulcerogenic and carcinogenic gastric pathogen.</title>
        <authorList>
            <person name="O'Toole P.W."/>
            <person name="Snelling W.J."/>
            <person name="Canchaya C."/>
            <person name="Forde B.M."/>
            <person name="Hardie K.R."/>
            <person name="Josenhans C."/>
            <person name="Graham R.L.J."/>
            <person name="McMullan G."/>
            <person name="Parkhill J."/>
            <person name="Belda E."/>
            <person name="Bentley S.D."/>
        </authorList>
    </citation>
    <scope>NUCLEOTIDE SEQUENCE [LARGE SCALE GENOMIC DNA]</scope>
    <source>
        <strain evidence="11">ATCC 43772 / LMG 18044 / NCTC 12198 / 12198</strain>
    </source>
</reference>
<comment type="caution">
    <text evidence="9">Lacks conserved residue(s) required for the propagation of feature annotation.</text>
</comment>
<keyword evidence="6 9" id="KW-0067">ATP-binding</keyword>